<dbReference type="Gene3D" id="3.40.1000.10">
    <property type="entry name" value="Mog1/PsbP, alpha/beta/alpha sandwich"/>
    <property type="match status" value="1"/>
</dbReference>
<accession>A0A2R7YX76</accession>
<dbReference type="AlphaFoldDB" id="A0A2R7YX76"/>
<reference evidence="1 2" key="1">
    <citation type="submission" date="2018-03" db="EMBL/GenBank/DDBJ databases">
        <authorList>
            <person name="Keele B.F."/>
        </authorList>
    </citation>
    <scope>NUCLEOTIDE SEQUENCE [LARGE SCALE GENOMIC DNA]</scope>
    <source>
        <strain evidence="1 2">IB-3</strain>
    </source>
</reference>
<comment type="caution">
    <text evidence="1">The sequence shown here is derived from an EMBL/GenBank/DDBJ whole genome shotgun (WGS) entry which is preliminary data.</text>
</comment>
<organism evidence="1 2">
    <name type="scientific">Nocardioides currus</name>
    <dbReference type="NCBI Taxonomy" id="2133958"/>
    <lineage>
        <taxon>Bacteria</taxon>
        <taxon>Bacillati</taxon>
        <taxon>Actinomycetota</taxon>
        <taxon>Actinomycetes</taxon>
        <taxon>Propionibacteriales</taxon>
        <taxon>Nocardioidaceae</taxon>
        <taxon>Nocardioides</taxon>
    </lineage>
</organism>
<sequence>MPKNWGKPGRTVPGFDPDSAAFDLRDTDEFTDNINVIASPTGRISPDEIEDGVQEELERTGATDVEVHDRVVIAGEESAHVSGGSSVNDVDYIVEQYYVSNDDQTFVVTFSFSPDVPAKKRTRVTDSTLSTWTWNA</sequence>
<name>A0A2R7YX76_9ACTN</name>
<protein>
    <recommendedName>
        <fullName evidence="3">DUF1795 domain-containing protein</fullName>
    </recommendedName>
</protein>
<evidence type="ECO:0008006" key="3">
    <source>
        <dbReference type="Google" id="ProtNLM"/>
    </source>
</evidence>
<gene>
    <name evidence="1" type="ORF">C7S10_11400</name>
</gene>
<dbReference type="Proteomes" id="UP000244867">
    <property type="component" value="Unassembled WGS sequence"/>
</dbReference>
<dbReference type="EMBL" id="PYXZ01000004">
    <property type="protein sequence ID" value="PUA80988.1"/>
    <property type="molecule type" value="Genomic_DNA"/>
</dbReference>
<proteinExistence type="predicted"/>
<evidence type="ECO:0000313" key="2">
    <source>
        <dbReference type="Proteomes" id="UP000244867"/>
    </source>
</evidence>
<evidence type="ECO:0000313" key="1">
    <source>
        <dbReference type="EMBL" id="PUA80988.1"/>
    </source>
</evidence>
<keyword evidence="2" id="KW-1185">Reference proteome</keyword>